<dbReference type="PANTHER" id="PTHR24067">
    <property type="entry name" value="UBIQUITIN-CONJUGATING ENZYME E2"/>
    <property type="match status" value="1"/>
</dbReference>
<evidence type="ECO:0000256" key="7">
    <source>
        <dbReference type="RuleBase" id="RU362109"/>
    </source>
</evidence>
<dbReference type="InterPro" id="IPR000608">
    <property type="entry name" value="UBC"/>
</dbReference>
<comment type="pathway">
    <text evidence="1">Protein modification; protein neddylation.</text>
</comment>
<dbReference type="Proteomes" id="UP000663828">
    <property type="component" value="Unassembled WGS sequence"/>
</dbReference>
<dbReference type="Gene3D" id="3.10.110.10">
    <property type="entry name" value="Ubiquitin Conjugating Enzyme"/>
    <property type="match status" value="1"/>
</dbReference>
<evidence type="ECO:0000256" key="3">
    <source>
        <dbReference type="ARBA" id="ARBA00022741"/>
    </source>
</evidence>
<evidence type="ECO:0000256" key="4">
    <source>
        <dbReference type="ARBA" id="ARBA00022786"/>
    </source>
</evidence>
<keyword evidence="10" id="KW-1185">Reference proteome</keyword>
<protein>
    <recommendedName>
        <fullName evidence="8">UBC core domain-containing protein</fullName>
    </recommendedName>
</protein>
<evidence type="ECO:0000256" key="6">
    <source>
        <dbReference type="PROSITE-ProRule" id="PRU10133"/>
    </source>
</evidence>
<evidence type="ECO:0000256" key="1">
    <source>
        <dbReference type="ARBA" id="ARBA00005032"/>
    </source>
</evidence>
<evidence type="ECO:0000313" key="9">
    <source>
        <dbReference type="EMBL" id="CAF1509235.1"/>
    </source>
</evidence>
<organism evidence="9 10">
    <name type="scientific">Adineta ricciae</name>
    <name type="common">Rotifer</name>
    <dbReference type="NCBI Taxonomy" id="249248"/>
    <lineage>
        <taxon>Eukaryota</taxon>
        <taxon>Metazoa</taxon>
        <taxon>Spiralia</taxon>
        <taxon>Gnathifera</taxon>
        <taxon>Rotifera</taxon>
        <taxon>Eurotatoria</taxon>
        <taxon>Bdelloidea</taxon>
        <taxon>Adinetida</taxon>
        <taxon>Adinetidae</taxon>
        <taxon>Adineta</taxon>
    </lineage>
</organism>
<evidence type="ECO:0000256" key="2">
    <source>
        <dbReference type="ARBA" id="ARBA00022679"/>
    </source>
</evidence>
<dbReference type="Pfam" id="PF00179">
    <property type="entry name" value="UQ_con"/>
    <property type="match status" value="1"/>
</dbReference>
<reference evidence="9" key="1">
    <citation type="submission" date="2021-02" db="EMBL/GenBank/DDBJ databases">
        <authorList>
            <person name="Nowell W R."/>
        </authorList>
    </citation>
    <scope>NUCLEOTIDE SEQUENCE</scope>
</reference>
<keyword evidence="2" id="KW-0808">Transferase</keyword>
<dbReference type="InterPro" id="IPR016135">
    <property type="entry name" value="UBQ-conjugating_enzyme/RWD"/>
</dbReference>
<dbReference type="PROSITE" id="PS00183">
    <property type="entry name" value="UBC_1"/>
    <property type="match status" value="1"/>
</dbReference>
<dbReference type="InterPro" id="IPR050113">
    <property type="entry name" value="Ub_conjugating_enzyme"/>
</dbReference>
<dbReference type="GO" id="GO:0005524">
    <property type="term" value="F:ATP binding"/>
    <property type="evidence" value="ECO:0007669"/>
    <property type="project" value="UniProtKB-UniRule"/>
</dbReference>
<feature type="domain" description="UBC core" evidence="8">
    <location>
        <begin position="16"/>
        <end position="161"/>
    </location>
</feature>
<comment type="similarity">
    <text evidence="7">Belongs to the ubiquitin-conjugating enzyme family.</text>
</comment>
<dbReference type="CDD" id="cd23794">
    <property type="entry name" value="UBCc_UBE2F_UBE2M"/>
    <property type="match status" value="1"/>
</dbReference>
<dbReference type="SMART" id="SM00212">
    <property type="entry name" value="UBCc"/>
    <property type="match status" value="1"/>
</dbReference>
<keyword evidence="5 7" id="KW-0067">ATP-binding</keyword>
<dbReference type="FunFam" id="3.10.110.10:FF:000005">
    <property type="entry name" value="NEDD8-conjugating enzyme Ubc12"/>
    <property type="match status" value="1"/>
</dbReference>
<dbReference type="EMBL" id="CAJNOR010004528">
    <property type="protein sequence ID" value="CAF1509235.1"/>
    <property type="molecule type" value="Genomic_DNA"/>
</dbReference>
<evidence type="ECO:0000256" key="5">
    <source>
        <dbReference type="ARBA" id="ARBA00022840"/>
    </source>
</evidence>
<evidence type="ECO:0000313" key="10">
    <source>
        <dbReference type="Proteomes" id="UP000663828"/>
    </source>
</evidence>
<comment type="caution">
    <text evidence="9">The sequence shown here is derived from an EMBL/GenBank/DDBJ whole genome shotgun (WGS) entry which is preliminary data.</text>
</comment>
<gene>
    <name evidence="9" type="ORF">XAT740_LOCUS40116</name>
</gene>
<keyword evidence="4 7" id="KW-0833">Ubl conjugation pathway</keyword>
<dbReference type="SUPFAM" id="SSF54495">
    <property type="entry name" value="UBC-like"/>
    <property type="match status" value="1"/>
</dbReference>
<dbReference type="AlphaFoldDB" id="A0A815TP92"/>
<dbReference type="GO" id="GO:0019788">
    <property type="term" value="F:NEDD8 transferase activity"/>
    <property type="evidence" value="ECO:0007669"/>
    <property type="project" value="UniProtKB-ARBA"/>
</dbReference>
<dbReference type="InterPro" id="IPR023313">
    <property type="entry name" value="UBQ-conjugating_AS"/>
</dbReference>
<dbReference type="PROSITE" id="PS50127">
    <property type="entry name" value="UBC_2"/>
    <property type="match status" value="1"/>
</dbReference>
<name>A0A815TP92_ADIRI</name>
<feature type="active site" description="Glycyl thioester intermediate" evidence="6">
    <location>
        <position position="99"/>
    </location>
</feature>
<sequence>MFGISSSDETRKSASFSRLRLLKDLADLNSLPSICQVAPDDPADVSHLTVTISPDEGLYKGGRFVFSVIVSDEYPFSPPKVKCTQIIYHPNIDLNGNVCLNILREDWQPMLSIETIVIGLVFLFKEPNPHDPLNHDAAAVYNQNIDLFKSNVEKTMVGRTLDNIKYDNVLI</sequence>
<accession>A0A815TP92</accession>
<keyword evidence="3 7" id="KW-0547">Nucleotide-binding</keyword>
<evidence type="ECO:0000259" key="8">
    <source>
        <dbReference type="PROSITE" id="PS50127"/>
    </source>
</evidence>
<proteinExistence type="inferred from homology"/>